<organism evidence="1 2">
    <name type="scientific">Spizellomyces punctatus (strain DAOM BR117)</name>
    <dbReference type="NCBI Taxonomy" id="645134"/>
    <lineage>
        <taxon>Eukaryota</taxon>
        <taxon>Fungi</taxon>
        <taxon>Fungi incertae sedis</taxon>
        <taxon>Chytridiomycota</taxon>
        <taxon>Chytridiomycota incertae sedis</taxon>
        <taxon>Chytridiomycetes</taxon>
        <taxon>Spizellomycetales</taxon>
        <taxon>Spizellomycetaceae</taxon>
        <taxon>Spizellomyces</taxon>
    </lineage>
</organism>
<dbReference type="EMBL" id="KQ257462">
    <property type="protein sequence ID" value="KNC97788.1"/>
    <property type="molecule type" value="Genomic_DNA"/>
</dbReference>
<dbReference type="AlphaFoldDB" id="A0A0L0HAP5"/>
<reference evidence="1 2" key="1">
    <citation type="submission" date="2009-08" db="EMBL/GenBank/DDBJ databases">
        <title>The Genome Sequence of Spizellomyces punctatus strain DAOM BR117.</title>
        <authorList>
            <consortium name="The Broad Institute Genome Sequencing Platform"/>
            <person name="Russ C."/>
            <person name="Cuomo C."/>
            <person name="Shea T."/>
            <person name="Young S.K."/>
            <person name="Zeng Q."/>
            <person name="Koehrsen M."/>
            <person name="Haas B."/>
            <person name="Borodovsky M."/>
            <person name="Guigo R."/>
            <person name="Alvarado L."/>
            <person name="Berlin A."/>
            <person name="Bochicchio J."/>
            <person name="Borenstein D."/>
            <person name="Chapman S."/>
            <person name="Chen Z."/>
            <person name="Engels R."/>
            <person name="Freedman E."/>
            <person name="Gellesch M."/>
            <person name="Goldberg J."/>
            <person name="Griggs A."/>
            <person name="Gujja S."/>
            <person name="Heiman D."/>
            <person name="Hepburn T."/>
            <person name="Howarth C."/>
            <person name="Jen D."/>
            <person name="Larson L."/>
            <person name="Lewis B."/>
            <person name="Mehta T."/>
            <person name="Park D."/>
            <person name="Pearson M."/>
            <person name="Roberts A."/>
            <person name="Saif S."/>
            <person name="Shenoy N."/>
            <person name="Sisk P."/>
            <person name="Stolte C."/>
            <person name="Sykes S."/>
            <person name="Thomson T."/>
            <person name="Walk T."/>
            <person name="White J."/>
            <person name="Yandava C."/>
            <person name="Burger G."/>
            <person name="Gray M.W."/>
            <person name="Holland P.W.H."/>
            <person name="King N."/>
            <person name="Lang F.B.F."/>
            <person name="Roger A.J."/>
            <person name="Ruiz-Trillo I."/>
            <person name="Lander E."/>
            <person name="Nusbaum C."/>
        </authorList>
    </citation>
    <scope>NUCLEOTIDE SEQUENCE [LARGE SCALE GENOMIC DNA]</scope>
    <source>
        <strain evidence="1 2">DAOM BR117</strain>
    </source>
</reference>
<name>A0A0L0HAP5_SPIPD</name>
<evidence type="ECO:0000313" key="1">
    <source>
        <dbReference type="EMBL" id="KNC97788.1"/>
    </source>
</evidence>
<dbReference type="GeneID" id="27692532"/>
<accession>A0A0L0HAP5</accession>
<keyword evidence="2" id="KW-1185">Reference proteome</keyword>
<protein>
    <submittedName>
        <fullName evidence="1">Uncharacterized protein</fullName>
    </submittedName>
</protein>
<dbReference type="Proteomes" id="UP000053201">
    <property type="component" value="Unassembled WGS sequence"/>
</dbReference>
<gene>
    <name evidence="1" type="ORF">SPPG_09407</name>
</gene>
<proteinExistence type="predicted"/>
<dbReference type="RefSeq" id="XP_016605828.1">
    <property type="nucleotide sequence ID" value="XM_016757570.1"/>
</dbReference>
<sequence>MPKVYKRGAFALSPLPHQFLDSQTICATLIATVSRIMRIQMWWCRGPRPPDSNRDQNQRQPIGSDNKTYYYAATLVELGCLQALSLNILWLVTLPSRFAPGCKSLASMPSRVPDQGLVGTVWWWAIIRLEPTVTYCVYNCLVVA</sequence>
<evidence type="ECO:0000313" key="2">
    <source>
        <dbReference type="Proteomes" id="UP000053201"/>
    </source>
</evidence>
<dbReference type="VEuPathDB" id="FungiDB:SPPG_09407"/>
<dbReference type="InParanoid" id="A0A0L0HAP5"/>